<evidence type="ECO:0000313" key="12">
    <source>
        <dbReference type="Proteomes" id="UP000018168"/>
    </source>
</evidence>
<feature type="domain" description="L-fucose isomerase C-terminal" evidence="8">
    <location>
        <begin position="395"/>
        <end position="560"/>
    </location>
</feature>
<dbReference type="InterPro" id="IPR012889">
    <property type="entry name" value="Fucose_isomerase_N2"/>
</dbReference>
<dbReference type="AlphaFoldDB" id="R6N7M6"/>
<dbReference type="InterPro" id="IPR038393">
    <property type="entry name" value="Fuc_iso_dom3_sf"/>
</dbReference>
<reference evidence="11" key="1">
    <citation type="submission" date="2012-11" db="EMBL/GenBank/DDBJ databases">
        <title>Dependencies among metagenomic species, viruses, plasmids and units of genetic variation.</title>
        <authorList>
            <person name="Nielsen H.B."/>
            <person name="Almeida M."/>
            <person name="Juncker A.S."/>
            <person name="Rasmussen S."/>
            <person name="Li J."/>
            <person name="Sunagawa S."/>
            <person name="Plichta D."/>
            <person name="Gautier L."/>
            <person name="Le Chatelier E."/>
            <person name="Peletier E."/>
            <person name="Bonde I."/>
            <person name="Nielsen T."/>
            <person name="Manichanh C."/>
            <person name="Arumugam M."/>
            <person name="Batto J."/>
            <person name="Santos M.B.Q.D."/>
            <person name="Blom N."/>
            <person name="Borruel N."/>
            <person name="Burgdorf K.S."/>
            <person name="Boumezbeur F."/>
            <person name="Casellas F."/>
            <person name="Dore J."/>
            <person name="Guarner F."/>
            <person name="Hansen T."/>
            <person name="Hildebrand F."/>
            <person name="Kaas R.S."/>
            <person name="Kennedy S."/>
            <person name="Kristiansen K."/>
            <person name="Kultima J.R."/>
            <person name="Leonard P."/>
            <person name="Levenez F."/>
            <person name="Lund O."/>
            <person name="Moumen B."/>
            <person name="Le Paslier D."/>
            <person name="Pons N."/>
            <person name="Pedersen O."/>
            <person name="Prifti E."/>
            <person name="Qin J."/>
            <person name="Raes J."/>
            <person name="Tap J."/>
            <person name="Tims S."/>
            <person name="Ussery D.W."/>
            <person name="Yamada T."/>
            <person name="MetaHit consortium"/>
            <person name="Renault P."/>
            <person name="Sicheritz-Ponten T."/>
            <person name="Bork P."/>
            <person name="Wang J."/>
            <person name="Brunak S."/>
            <person name="Ehrlich S.D."/>
        </authorList>
    </citation>
    <scope>NUCLEOTIDE SEQUENCE [LARGE SCALE GENOMIC DNA]</scope>
</reference>
<dbReference type="GO" id="GO:0042355">
    <property type="term" value="P:L-fucose catabolic process"/>
    <property type="evidence" value="ECO:0007669"/>
    <property type="project" value="TreeGrafter"/>
</dbReference>
<evidence type="ECO:0000256" key="1">
    <source>
        <dbReference type="ARBA" id="ARBA00022490"/>
    </source>
</evidence>
<evidence type="ECO:0000256" key="6">
    <source>
        <dbReference type="ARBA" id="ARBA00023277"/>
    </source>
</evidence>
<dbReference type="InterPro" id="IPR004216">
    <property type="entry name" value="Fuc/Ara_isomerase_C"/>
</dbReference>
<dbReference type="GO" id="GO:0019571">
    <property type="term" value="P:D-arabinose catabolic process"/>
    <property type="evidence" value="ECO:0007669"/>
    <property type="project" value="TreeGrafter"/>
</dbReference>
<dbReference type="Pfam" id="PF07881">
    <property type="entry name" value="Fucose_iso_N1"/>
    <property type="match status" value="1"/>
</dbReference>
<dbReference type="GO" id="GO:0008790">
    <property type="term" value="F:arabinose isomerase activity"/>
    <property type="evidence" value="ECO:0007669"/>
    <property type="project" value="TreeGrafter"/>
</dbReference>
<evidence type="ECO:0000256" key="3">
    <source>
        <dbReference type="ARBA" id="ARBA00023211"/>
    </source>
</evidence>
<keyword evidence="1" id="KW-0963">Cytoplasm</keyword>
<dbReference type="NCBIfam" id="NF008220">
    <property type="entry name" value="PRK10991.1"/>
    <property type="match status" value="1"/>
</dbReference>
<dbReference type="Gene3D" id="3.40.50.1070">
    <property type="match status" value="1"/>
</dbReference>
<organism evidence="11 12">
    <name type="scientific">[Clostridium] leptum CAG:27</name>
    <dbReference type="NCBI Taxonomy" id="1263068"/>
    <lineage>
        <taxon>Bacteria</taxon>
        <taxon>Bacillati</taxon>
        <taxon>Bacillota</taxon>
        <taxon>Clostridia</taxon>
        <taxon>Eubacteriales</taxon>
        <taxon>Oscillospiraceae</taxon>
        <taxon>Oscillospiraceae incertae sedis</taxon>
    </lineage>
</organism>
<dbReference type="PANTHER" id="PTHR37840:SF1">
    <property type="entry name" value="L-FUCOSE ISOMERASE"/>
    <property type="match status" value="1"/>
</dbReference>
<evidence type="ECO:0000256" key="5">
    <source>
        <dbReference type="ARBA" id="ARBA00023253"/>
    </source>
</evidence>
<evidence type="ECO:0000256" key="7">
    <source>
        <dbReference type="ARBA" id="ARBA00030454"/>
    </source>
</evidence>
<evidence type="ECO:0000259" key="10">
    <source>
        <dbReference type="Pfam" id="PF07882"/>
    </source>
</evidence>
<feature type="domain" description="L-fucose isomerase N-terminal-1" evidence="9">
    <location>
        <begin position="13"/>
        <end position="179"/>
    </location>
</feature>
<dbReference type="InterPro" id="IPR005763">
    <property type="entry name" value="Fucose_isomerase"/>
</dbReference>
<keyword evidence="5" id="KW-0294">Fucose metabolism</keyword>
<proteinExistence type="predicted"/>
<keyword evidence="3" id="KW-0464">Manganese</keyword>
<evidence type="ECO:0000259" key="9">
    <source>
        <dbReference type="Pfam" id="PF07881"/>
    </source>
</evidence>
<dbReference type="Pfam" id="PF02952">
    <property type="entry name" value="Fucose_iso_C"/>
    <property type="match status" value="1"/>
</dbReference>
<protein>
    <recommendedName>
        <fullName evidence="7">FucIase</fullName>
    </recommendedName>
</protein>
<dbReference type="InterPro" id="IPR012888">
    <property type="entry name" value="Fucose_iso_N1"/>
</dbReference>
<dbReference type="GO" id="GO:0030145">
    <property type="term" value="F:manganese ion binding"/>
    <property type="evidence" value="ECO:0007669"/>
    <property type="project" value="InterPro"/>
</dbReference>
<name>R6N7M6_9FIRM</name>
<dbReference type="SUPFAM" id="SSF53743">
    <property type="entry name" value="FucI/AraA N-terminal and middle domains"/>
    <property type="match status" value="1"/>
</dbReference>
<evidence type="ECO:0000256" key="2">
    <source>
        <dbReference type="ARBA" id="ARBA00022723"/>
    </source>
</evidence>
<evidence type="ECO:0000259" key="8">
    <source>
        <dbReference type="Pfam" id="PF02952"/>
    </source>
</evidence>
<evidence type="ECO:0000256" key="4">
    <source>
        <dbReference type="ARBA" id="ARBA00023235"/>
    </source>
</evidence>
<dbReference type="GO" id="GO:0008736">
    <property type="term" value="F:L-fucose isomerase activity"/>
    <property type="evidence" value="ECO:0007669"/>
    <property type="project" value="InterPro"/>
</dbReference>
<dbReference type="InterPro" id="IPR015888">
    <property type="entry name" value="Fuc_isomerase_C"/>
</dbReference>
<comment type="caution">
    <text evidence="11">The sequence shown here is derived from an EMBL/GenBank/DDBJ whole genome shotgun (WGS) entry which is preliminary data.</text>
</comment>
<dbReference type="InterPro" id="IPR038391">
    <property type="entry name" value="Fucose_iso_dom1_sf"/>
</dbReference>
<dbReference type="Gene3D" id="3.40.275.10">
    <property type="entry name" value="L-fucose Isomerase, Chain A, domain 2"/>
    <property type="match status" value="1"/>
</dbReference>
<keyword evidence="2" id="KW-0479">Metal-binding</keyword>
<feature type="domain" description="L-fucose isomerase N-terminal-2" evidence="10">
    <location>
        <begin position="180"/>
        <end position="358"/>
    </location>
</feature>
<dbReference type="GO" id="GO:0005737">
    <property type="term" value="C:cytoplasm"/>
    <property type="evidence" value="ECO:0007669"/>
    <property type="project" value="InterPro"/>
</dbReference>
<dbReference type="Proteomes" id="UP000018168">
    <property type="component" value="Unassembled WGS sequence"/>
</dbReference>
<sequence length="597" mass="66625">MKKTQNIRFGQFHKIGIRPVIDPRRAVYQAIYGQTMEMARQAADLISSSICYPDGSPVECIVNPVCISDVTEAQHCTHFFATSNVGAILTVACGWCYPFETFEFDSRLPHAIWGLNSTERPGAVYLAAAKSSGNLYGLPIFSIYGKDVQIDSSEAIPVDVKEKILLFARCALGVSLMKDRTYLSLGTMSMGIASSVVSSDFLRNYLGMRTAYVDMSEMERRIQKKIYDPNEFKYAKEWVKSNLKIGEDHNPSANQKSAEEKEKDWDECIKMAIIMKDMMEGNPRLSALGYEEEANGYGAICSGFQGQRAWTDFHVNADFMEAILNSGFDWNGQRPPFIISTENDCMNAVTMLFGYLTTYCPQIFCDIRTYWSPDAIKKATQKDISSLIPTGAIHLLNSGSAALEGCGACKDSNGNAAIKPFWETTSEEVKKCIESTYWYPGMLNQFFGGGWSSGFSTEAKMPVTMSRLNMVHGIGPVLQIAEGYTIVLPDDINRILLDRTDPTWPSTWFEPICNNISPEFSDTYSVMNAWGSNHSVLSYGHIGDLLITLSSMLRIPVSMHNIPSNRIFRPTTWDVFGPKNERALDITVCSKLGPLYK</sequence>
<accession>R6N7M6</accession>
<dbReference type="EMBL" id="CBEP010000050">
    <property type="protein sequence ID" value="CDC04394.1"/>
    <property type="molecule type" value="Genomic_DNA"/>
</dbReference>
<gene>
    <name evidence="11" type="ORF">BN578_02363</name>
</gene>
<dbReference type="SUPFAM" id="SSF50443">
    <property type="entry name" value="FucI/AraA C-terminal domain-like"/>
    <property type="match status" value="1"/>
</dbReference>
<dbReference type="InterPro" id="IPR009015">
    <property type="entry name" value="Fucose_isomerase_N/cen_sf"/>
</dbReference>
<keyword evidence="6" id="KW-0119">Carbohydrate metabolism</keyword>
<evidence type="ECO:0000313" key="11">
    <source>
        <dbReference type="EMBL" id="CDC04394.1"/>
    </source>
</evidence>
<dbReference type="PANTHER" id="PTHR37840">
    <property type="entry name" value="L-FUCOSE ISOMERASE"/>
    <property type="match status" value="1"/>
</dbReference>
<dbReference type="Gene3D" id="3.20.14.10">
    <property type="entry name" value="L-fucose/L-arabinose isomerase, C-terminal"/>
    <property type="match status" value="1"/>
</dbReference>
<dbReference type="InterPro" id="IPR038392">
    <property type="entry name" value="Fucose_isomerase_dom2_sf"/>
</dbReference>
<dbReference type="Pfam" id="PF07882">
    <property type="entry name" value="Fucose_iso_N2"/>
    <property type="match status" value="1"/>
</dbReference>
<keyword evidence="4 11" id="KW-0413">Isomerase</keyword>